<feature type="signal peptide" evidence="8">
    <location>
        <begin position="1"/>
        <end position="21"/>
    </location>
</feature>
<dbReference type="OrthoDB" id="3427327at2"/>
<keyword evidence="5" id="KW-0722">Serine protease inhibitor</keyword>
<feature type="compositionally biased region" description="Low complexity" evidence="7">
    <location>
        <begin position="50"/>
        <end position="62"/>
    </location>
</feature>
<dbReference type="RefSeq" id="WP_146819849.1">
    <property type="nucleotide sequence ID" value="NZ_BJYK01000009.1"/>
</dbReference>
<feature type="region of interest" description="Disordered" evidence="7">
    <location>
        <begin position="23"/>
        <end position="62"/>
    </location>
</feature>
<dbReference type="GO" id="GO:0005576">
    <property type="term" value="C:extracellular region"/>
    <property type="evidence" value="ECO:0007669"/>
    <property type="project" value="UniProtKB-SubCell"/>
</dbReference>
<dbReference type="InterPro" id="IPR023549">
    <property type="entry name" value="Subtilisin_inhibitor"/>
</dbReference>
<accession>A0A511Z0U5</accession>
<dbReference type="EMBL" id="BJYK01000009">
    <property type="protein sequence ID" value="GEN81042.1"/>
    <property type="molecule type" value="Genomic_DNA"/>
</dbReference>
<evidence type="ECO:0000256" key="8">
    <source>
        <dbReference type="SAM" id="SignalP"/>
    </source>
</evidence>
<evidence type="ECO:0000256" key="2">
    <source>
        <dbReference type="ARBA" id="ARBA00010472"/>
    </source>
</evidence>
<gene>
    <name evidence="10" type="ORF">AFE02nite_27760</name>
</gene>
<dbReference type="SUPFAM" id="SSF55399">
    <property type="entry name" value="Subtilisin inhibitor"/>
    <property type="match status" value="1"/>
</dbReference>
<evidence type="ECO:0000313" key="11">
    <source>
        <dbReference type="Proteomes" id="UP000321484"/>
    </source>
</evidence>
<name>A0A511Z0U5_9CELL</name>
<evidence type="ECO:0000256" key="7">
    <source>
        <dbReference type="SAM" id="MobiDB-lite"/>
    </source>
</evidence>
<comment type="caution">
    <text evidence="10">The sequence shown here is derived from an EMBL/GenBank/DDBJ whole genome shotgun (WGS) entry which is preliminary data.</text>
</comment>
<dbReference type="InterPro" id="IPR036819">
    <property type="entry name" value="Subtilisin_inhibitor-like_sf"/>
</dbReference>
<evidence type="ECO:0000256" key="5">
    <source>
        <dbReference type="ARBA" id="ARBA00022900"/>
    </source>
</evidence>
<keyword evidence="11" id="KW-1185">Reference proteome</keyword>
<dbReference type="PROSITE" id="PS51257">
    <property type="entry name" value="PROKAR_LIPOPROTEIN"/>
    <property type="match status" value="1"/>
</dbReference>
<organism evidence="10 11">
    <name type="scientific">Actinotalea fermentans</name>
    <dbReference type="NCBI Taxonomy" id="43671"/>
    <lineage>
        <taxon>Bacteria</taxon>
        <taxon>Bacillati</taxon>
        <taxon>Actinomycetota</taxon>
        <taxon>Actinomycetes</taxon>
        <taxon>Micrococcales</taxon>
        <taxon>Cellulomonadaceae</taxon>
        <taxon>Actinotalea</taxon>
    </lineage>
</organism>
<dbReference type="Pfam" id="PF00720">
    <property type="entry name" value="SSI"/>
    <property type="match status" value="1"/>
</dbReference>
<keyword evidence="3" id="KW-0964">Secreted</keyword>
<evidence type="ECO:0000256" key="6">
    <source>
        <dbReference type="ARBA" id="ARBA00023157"/>
    </source>
</evidence>
<protein>
    <recommendedName>
        <fullName evidence="9">Subtilisin inhibitor domain-containing protein</fullName>
    </recommendedName>
</protein>
<dbReference type="Proteomes" id="UP000321484">
    <property type="component" value="Unassembled WGS sequence"/>
</dbReference>
<keyword evidence="4" id="KW-0646">Protease inhibitor</keyword>
<feature type="chain" id="PRO_5038619225" description="Subtilisin inhibitor domain-containing protein" evidence="8">
    <location>
        <begin position="22"/>
        <end position="171"/>
    </location>
</feature>
<evidence type="ECO:0000313" key="10">
    <source>
        <dbReference type="EMBL" id="GEN81042.1"/>
    </source>
</evidence>
<evidence type="ECO:0000256" key="1">
    <source>
        <dbReference type="ARBA" id="ARBA00004613"/>
    </source>
</evidence>
<comment type="similarity">
    <text evidence="2">Belongs to the protease inhibitor I16 (SSI) family.</text>
</comment>
<keyword evidence="8" id="KW-0732">Signal</keyword>
<dbReference type="AlphaFoldDB" id="A0A511Z0U5"/>
<evidence type="ECO:0000256" key="4">
    <source>
        <dbReference type="ARBA" id="ARBA00022690"/>
    </source>
</evidence>
<comment type="subcellular location">
    <subcellularLocation>
        <location evidence="1">Secreted</location>
    </subcellularLocation>
</comment>
<dbReference type="GO" id="GO:0004867">
    <property type="term" value="F:serine-type endopeptidase inhibitor activity"/>
    <property type="evidence" value="ECO:0007669"/>
    <property type="project" value="UniProtKB-KW"/>
</dbReference>
<keyword evidence="6" id="KW-1015">Disulfide bond</keyword>
<evidence type="ECO:0000259" key="9">
    <source>
        <dbReference type="Pfam" id="PF00720"/>
    </source>
</evidence>
<dbReference type="Gene3D" id="3.30.350.10">
    <property type="entry name" value="Subtilisin inhibitor-like"/>
    <property type="match status" value="1"/>
</dbReference>
<feature type="domain" description="Subtilisin inhibitor" evidence="9">
    <location>
        <begin position="65"/>
        <end position="144"/>
    </location>
</feature>
<sequence length="171" mass="16784">MRRTRAQVAAVVAVVLVAALGGCQTGRDDDGLTPGTDDDPVSSDEPPAPGDDTPAPGEPAEPVAADLTVVVDATGEGATTTYTLTCEPAGGHHPDAEAACAAIAAGGGTAAFAPTPMDVACTEQWGGPQTASVTGTVGGEPVSAAFSRANGCEISRWDTLAPLFGPDAGLL</sequence>
<reference evidence="10 11" key="1">
    <citation type="submission" date="2019-07" db="EMBL/GenBank/DDBJ databases">
        <title>Whole genome shotgun sequence of Actinotalea fermentans NBRC 105374.</title>
        <authorList>
            <person name="Hosoyama A."/>
            <person name="Uohara A."/>
            <person name="Ohji S."/>
            <person name="Ichikawa N."/>
        </authorList>
    </citation>
    <scope>NUCLEOTIDE SEQUENCE [LARGE SCALE GENOMIC DNA]</scope>
    <source>
        <strain evidence="10 11">NBRC 105374</strain>
    </source>
</reference>
<proteinExistence type="inferred from homology"/>
<evidence type="ECO:0000256" key="3">
    <source>
        <dbReference type="ARBA" id="ARBA00022525"/>
    </source>
</evidence>